<dbReference type="InterPro" id="IPR005034">
    <property type="entry name" value="Dicer_dimerisation"/>
</dbReference>
<keyword evidence="6" id="KW-0378">Hydrolase</keyword>
<dbReference type="FunFam" id="3.40.50.300:FF:001669">
    <property type="entry name" value="Dicer-like protein 1"/>
    <property type="match status" value="1"/>
</dbReference>
<dbReference type="GO" id="GO:0030422">
    <property type="term" value="P:siRNA processing"/>
    <property type="evidence" value="ECO:0000318"/>
    <property type="project" value="GO_Central"/>
</dbReference>
<evidence type="ECO:0000256" key="1">
    <source>
        <dbReference type="ARBA" id="ARBA00001946"/>
    </source>
</evidence>
<dbReference type="Gene3D" id="3.30.160.380">
    <property type="entry name" value="Dicer dimerisation domain"/>
    <property type="match status" value="1"/>
</dbReference>
<dbReference type="SUPFAM" id="SSF69065">
    <property type="entry name" value="RNase III domain-like"/>
    <property type="match status" value="2"/>
</dbReference>
<dbReference type="GO" id="GO:0005524">
    <property type="term" value="F:ATP binding"/>
    <property type="evidence" value="ECO:0007669"/>
    <property type="project" value="UniProtKB-KW"/>
</dbReference>
<dbReference type="InParanoid" id="F4NRX7"/>
<evidence type="ECO:0000313" key="15">
    <source>
        <dbReference type="Proteomes" id="UP000007241"/>
    </source>
</evidence>
<dbReference type="HOGENOM" id="CLU_000907_4_4_1"/>
<keyword evidence="7" id="KW-0347">Helicase</keyword>
<dbReference type="Pfam" id="PF03368">
    <property type="entry name" value="Dicer_dimer"/>
    <property type="match status" value="1"/>
</dbReference>
<dbReference type="PANTHER" id="PTHR14950:SF37">
    <property type="entry name" value="ENDORIBONUCLEASE DICER"/>
    <property type="match status" value="1"/>
</dbReference>
<dbReference type="GO" id="GO:0004386">
    <property type="term" value="F:helicase activity"/>
    <property type="evidence" value="ECO:0007669"/>
    <property type="project" value="UniProtKB-KW"/>
</dbReference>
<dbReference type="Gene3D" id="3.40.50.300">
    <property type="entry name" value="P-loop containing nucleotide triphosphate hydrolases"/>
    <property type="match status" value="2"/>
</dbReference>
<evidence type="ECO:0000256" key="6">
    <source>
        <dbReference type="ARBA" id="ARBA00022801"/>
    </source>
</evidence>
<proteinExistence type="predicted"/>
<dbReference type="Proteomes" id="UP000007241">
    <property type="component" value="Unassembled WGS sequence"/>
</dbReference>
<dbReference type="FunFam" id="1.10.1520.10:FF:000033">
    <property type="entry name" value="Uncharacterized protein"/>
    <property type="match status" value="1"/>
</dbReference>
<organism evidence="14 15">
    <name type="scientific">Batrachochytrium dendrobatidis (strain JAM81 / FGSC 10211)</name>
    <name type="common">Frog chytrid fungus</name>
    <dbReference type="NCBI Taxonomy" id="684364"/>
    <lineage>
        <taxon>Eukaryota</taxon>
        <taxon>Fungi</taxon>
        <taxon>Fungi incertae sedis</taxon>
        <taxon>Chytridiomycota</taxon>
        <taxon>Chytridiomycota incertae sedis</taxon>
        <taxon>Chytridiomycetes</taxon>
        <taxon>Rhizophydiales</taxon>
        <taxon>Rhizophydiales incertae sedis</taxon>
        <taxon>Batrachochytrium</taxon>
    </lineage>
</organism>
<comment type="function">
    <text evidence="11">Dicer-like endonuclease involved in cleaving double-stranded RNA in the RNA interference (RNAi) pathway. Produces 21 to 25 bp dsRNAs (siRNAs) which target the selective destruction of homologous RNAs leading to sequence-specific suppression of gene expression, called post-transcriptional gene silencing (PTGS). Part of a broad host defense response against viral infection and transposons.</text>
</comment>
<reference evidence="14 15" key="1">
    <citation type="submission" date="2009-12" db="EMBL/GenBank/DDBJ databases">
        <title>The draft genome of Batrachochytrium dendrobatidis.</title>
        <authorList>
            <consortium name="US DOE Joint Genome Institute (JGI-PGF)"/>
            <person name="Kuo A."/>
            <person name="Salamov A."/>
            <person name="Schmutz J."/>
            <person name="Lucas S."/>
            <person name="Pitluck S."/>
            <person name="Rosenblum E."/>
            <person name="Stajich J."/>
            <person name="Eisen M."/>
            <person name="Grigoriev I.V."/>
        </authorList>
    </citation>
    <scope>NUCLEOTIDE SEQUENCE [LARGE SCALE GENOMIC DNA]</scope>
    <source>
        <strain evidence="15">JAM81 / FGSC 10211</strain>
    </source>
</reference>
<dbReference type="GO" id="GO:0005634">
    <property type="term" value="C:nucleus"/>
    <property type="evidence" value="ECO:0000318"/>
    <property type="project" value="GO_Central"/>
</dbReference>
<dbReference type="PROSITE" id="PS50142">
    <property type="entry name" value="RNASE_3_2"/>
    <property type="match status" value="2"/>
</dbReference>
<evidence type="ECO:0000256" key="10">
    <source>
        <dbReference type="ARBA" id="ARBA00023158"/>
    </source>
</evidence>
<dbReference type="GO" id="GO:0003723">
    <property type="term" value="F:RNA binding"/>
    <property type="evidence" value="ECO:0000318"/>
    <property type="project" value="GO_Central"/>
</dbReference>
<evidence type="ECO:0000259" key="13">
    <source>
        <dbReference type="PROSITE" id="PS51192"/>
    </source>
</evidence>
<dbReference type="OrthoDB" id="416741at2759"/>
<feature type="domain" description="RNase III" evidence="12">
    <location>
        <begin position="1281"/>
        <end position="1430"/>
    </location>
</feature>
<dbReference type="SUPFAM" id="SSF54768">
    <property type="entry name" value="dsRNA-binding domain-like"/>
    <property type="match status" value="1"/>
</dbReference>
<comment type="cofactor">
    <cofactor evidence="1">
        <name>Mg(2+)</name>
        <dbReference type="ChEBI" id="CHEBI:18420"/>
    </cofactor>
</comment>
<evidence type="ECO:0000256" key="7">
    <source>
        <dbReference type="ARBA" id="ARBA00022806"/>
    </source>
</evidence>
<dbReference type="SUPFAM" id="SSF52540">
    <property type="entry name" value="P-loop containing nucleoside triphosphate hydrolases"/>
    <property type="match status" value="1"/>
</dbReference>
<protein>
    <recommendedName>
        <fullName evidence="16">Dicer-like protein 1</fullName>
    </recommendedName>
</protein>
<dbReference type="GO" id="GO:0003677">
    <property type="term" value="F:DNA binding"/>
    <property type="evidence" value="ECO:0007669"/>
    <property type="project" value="InterPro"/>
</dbReference>
<dbReference type="GO" id="GO:0004525">
    <property type="term" value="F:ribonuclease III activity"/>
    <property type="evidence" value="ECO:0000318"/>
    <property type="project" value="GO_Central"/>
</dbReference>
<evidence type="ECO:0000256" key="2">
    <source>
        <dbReference type="ARBA" id="ARBA00022721"/>
    </source>
</evidence>
<dbReference type="PROSITE" id="PS51192">
    <property type="entry name" value="HELICASE_ATP_BIND_1"/>
    <property type="match status" value="1"/>
</dbReference>
<dbReference type="PROSITE" id="PS00517">
    <property type="entry name" value="RNASE_3_1"/>
    <property type="match status" value="1"/>
</dbReference>
<evidence type="ECO:0000256" key="4">
    <source>
        <dbReference type="ARBA" id="ARBA00022737"/>
    </source>
</evidence>
<evidence type="ECO:0000259" key="12">
    <source>
        <dbReference type="PROSITE" id="PS50142"/>
    </source>
</evidence>
<evidence type="ECO:0000256" key="5">
    <source>
        <dbReference type="ARBA" id="ARBA00022741"/>
    </source>
</evidence>
<dbReference type="STRING" id="684364.F4NRX7"/>
<evidence type="ECO:0000256" key="8">
    <source>
        <dbReference type="ARBA" id="ARBA00022840"/>
    </source>
</evidence>
<evidence type="ECO:0000256" key="9">
    <source>
        <dbReference type="ARBA" id="ARBA00022842"/>
    </source>
</evidence>
<keyword evidence="4" id="KW-0677">Repeat</keyword>
<keyword evidence="3" id="KW-0479">Metal-binding</keyword>
<keyword evidence="2" id="KW-0930">Antiviral protein</keyword>
<dbReference type="GO" id="GO:0046872">
    <property type="term" value="F:metal ion binding"/>
    <property type="evidence" value="ECO:0007669"/>
    <property type="project" value="UniProtKB-KW"/>
</dbReference>
<dbReference type="InterPro" id="IPR000999">
    <property type="entry name" value="RNase_III_dom"/>
</dbReference>
<dbReference type="GO" id="GO:0005737">
    <property type="term" value="C:cytoplasm"/>
    <property type="evidence" value="ECO:0000318"/>
    <property type="project" value="GO_Central"/>
</dbReference>
<dbReference type="InterPro" id="IPR038248">
    <property type="entry name" value="Dicer_dimer_sf"/>
</dbReference>
<sequence length="1746" mass="197290">MLEENIKPYQIRVYEEAIHHNVIAFMDSNDYKTLVSIMLIDAITEKLPLVHVQPSQQTYSTSENNLAVSTYHIQNSETLNSRKTIVCVGTKGAVKEKANEIHQYTDLVVRGYSGEESSSISHLDYNHWQKEFSNSQVLVMPQQLFVNLLTRKYLDLSKHICLIIFDECHHSRNAQEHQAIMNGFYCHIPVRSPRPKIFVVSSIPIHSISMNLKDLEKNLKDLMVMFSCQTVVVPDRRQDNIQPRNTDVTVLEYDSTTNDFNSLFTFHSTDSHDRKELQSYFCKLPQARDGGNAFSDESYTVSTQQLDDEIAAAQHFIQLQHDTVSIDSKRLIVTEKQLKRIRATFSELGVWCTIKLVKEILGVTHAAASKKRKAVHLDDTFTDTDWQSSLKSSSTNSLPSQNDYTSISEIPTADISIKVHTLLKTLAKNHNQSTDTINFGKQPFQSLVYVHDDQTAEKLCNLIQCSAFQKYPFIRCGFINGSTIHMMNTESPSYSVSHSVVDHAFEKGTNSTQNTLQRFKSRELNVLVVSNFGQNRCHLPKCGLVILFDWPRKQLCYERLKGYTGGVPGSQFIVMVAKGHSKLKKAIAKAESIASFSCSVVQKLYRFKKSSHQEDLQNDMVPFLTLVKTTHVDDLVGPLLFGKRKSVFRTRKGTILARADAKRVLDFYLVSKSNSEQLDWPTSIYQTVKNGYKSISNYMPWDEYLLKISQQYLEKVYATSESDPKHENSTIIHGAGINADGLLYSGSTRFDIDLSDSEMVAKMCPKEPNIGYICVVKIPQWLTLKIDTIIGMWQLTEKLACEDSALEACRVLYNMGELDERLQPRTPVKSLSKSTIDATKTVHSNIVLPDSHSNQLPQNHTNHETGHHRSIPHSFSNFSSKLGTTNKTETHSRFVTVIDINTTHSNASLVLQSAAALLTDSSSDQLQTDSTLALLTTGALPGNALCATELWCDLSFSYTPVDIHPWSKSGKVTTATETKFSAQEYEQILRFQHQFWNLVLQNHDRCNCVFDESLSASTSKKNDCSNNDSNSNLYYEVVPMYRQSGCDWAINWDLVELVNSRREVSFSEWVSLCTTVLEPHSLITVQNVIDSGITPPNACFPSHQSLYRIFSDPRYDHSSLRKLVNEISPLHNLPGKYSTCFSAPIVDLTKDIIVYTPHNNIKYQIKCWSENCNAYSELTIGKGKGQHITTYQAIASSQGYTVDHPNANLLKCVRIPHIKDYRRSCQATKNKHNCVDDNQNLDNLPQLVPDAFRVSPISAKLTMVAHYLPSILYSLHTACLAAEFDQKYGLYPKQIPLSTLMSAFTTPAANSITNYERLETLGDKVLKFGVAHYLHSSYQSYEVGQLSTILSGLVSNKNLFEIAQQHSLTGMLNTAPFQSNSWTPPSFCFETRIFVAPTASVDCLDNRVFCGKKQSDFIEALLGAYFLECGVEAALHLMRTFRLINEIPPHCFRHGDTNKLHDHQISSMQNPILSRLDQETVDHVQQKLSYNFHNPELLLIALMTPFYFVKSKFERLEFLGDAIMDILVARYFYRHYKHADPCSLSKMIQATVCKPAFCKILVSLKLHEHLLQSSQLSQHSKEAIVLYANYIQNSHSQHAFKQADKAIDGPKVLCDVFEVIVAAIFIDTGYNLERTRLVIFPYVHSFIQSNINLETITEPPIRQLFAFVQSQGFSSEKLELSDESNADGFHKASVVFYGTVLATSQATTLKLAKQHASIKALNVLKHTKKATLKDMVNLNSCKQSTL</sequence>
<feature type="domain" description="Helicase ATP-binding" evidence="13">
    <location>
        <begin position="13"/>
        <end position="222"/>
    </location>
</feature>
<keyword evidence="10" id="KW-0943">RNA-mediated gene silencing</keyword>
<accession>F4NRX7</accession>
<keyword evidence="8" id="KW-0067">ATP-binding</keyword>
<evidence type="ECO:0000313" key="14">
    <source>
        <dbReference type="EMBL" id="EGF83778.1"/>
    </source>
</evidence>
<dbReference type="InterPro" id="IPR014001">
    <property type="entry name" value="Helicase_ATP-bd"/>
</dbReference>
<dbReference type="PANTHER" id="PTHR14950">
    <property type="entry name" value="DICER-RELATED"/>
    <property type="match status" value="1"/>
</dbReference>
<dbReference type="Gene3D" id="1.10.1520.10">
    <property type="entry name" value="Ribonuclease III domain"/>
    <property type="match status" value="2"/>
</dbReference>
<dbReference type="EMBL" id="GL882879">
    <property type="protein sequence ID" value="EGF83778.1"/>
    <property type="molecule type" value="Genomic_DNA"/>
</dbReference>
<gene>
    <name evidence="14" type="ORF">BATDEDRAFT_85615</name>
</gene>
<dbReference type="InterPro" id="IPR036389">
    <property type="entry name" value="RNase_III_sf"/>
</dbReference>
<keyword evidence="15" id="KW-1185">Reference proteome</keyword>
<keyword evidence="9" id="KW-0460">Magnesium</keyword>
<evidence type="ECO:0000256" key="11">
    <source>
        <dbReference type="ARBA" id="ARBA00025403"/>
    </source>
</evidence>
<feature type="domain" description="RNase III" evidence="12">
    <location>
        <begin position="1481"/>
        <end position="1629"/>
    </location>
</feature>
<dbReference type="SMART" id="SM00535">
    <property type="entry name" value="RIBOc"/>
    <property type="match status" value="2"/>
</dbReference>
<keyword evidence="5" id="KW-0547">Nucleotide-binding</keyword>
<dbReference type="CDD" id="cd00593">
    <property type="entry name" value="RIBOc"/>
    <property type="match status" value="2"/>
</dbReference>
<dbReference type="InterPro" id="IPR006935">
    <property type="entry name" value="Helicase/UvrB_N"/>
</dbReference>
<dbReference type="RefSeq" id="XP_006676221.1">
    <property type="nucleotide sequence ID" value="XM_006676158.1"/>
</dbReference>
<dbReference type="GO" id="GO:0050688">
    <property type="term" value="P:regulation of defense response to virus"/>
    <property type="evidence" value="ECO:0007669"/>
    <property type="project" value="UniProtKB-KW"/>
</dbReference>
<dbReference type="Pfam" id="PF00636">
    <property type="entry name" value="Ribonuclease_3"/>
    <property type="match status" value="2"/>
</dbReference>
<dbReference type="InterPro" id="IPR027417">
    <property type="entry name" value="P-loop_NTPase"/>
</dbReference>
<dbReference type="GeneID" id="18242134"/>
<name>F4NRX7_BATDJ</name>
<evidence type="ECO:0000256" key="3">
    <source>
        <dbReference type="ARBA" id="ARBA00022723"/>
    </source>
</evidence>
<dbReference type="Pfam" id="PF04851">
    <property type="entry name" value="ResIII"/>
    <property type="match status" value="1"/>
</dbReference>
<evidence type="ECO:0008006" key="16">
    <source>
        <dbReference type="Google" id="ProtNLM"/>
    </source>
</evidence>